<keyword evidence="2" id="KW-0812">Transmembrane</keyword>
<dbReference type="EMBL" id="MGGE01000051">
    <property type="protein sequence ID" value="OGM20115.1"/>
    <property type="molecule type" value="Genomic_DNA"/>
</dbReference>
<feature type="region of interest" description="Disordered" evidence="1">
    <location>
        <begin position="1"/>
        <end position="44"/>
    </location>
</feature>
<feature type="transmembrane region" description="Helical" evidence="2">
    <location>
        <begin position="380"/>
        <end position="401"/>
    </location>
</feature>
<reference evidence="3 4" key="1">
    <citation type="journal article" date="2016" name="Nat. Commun.">
        <title>Thousands of microbial genomes shed light on interconnected biogeochemical processes in an aquifer system.</title>
        <authorList>
            <person name="Anantharaman K."/>
            <person name="Brown C.T."/>
            <person name="Hug L.A."/>
            <person name="Sharon I."/>
            <person name="Castelle C.J."/>
            <person name="Probst A.J."/>
            <person name="Thomas B.C."/>
            <person name="Singh A."/>
            <person name="Wilkins M.J."/>
            <person name="Karaoz U."/>
            <person name="Brodie E.L."/>
            <person name="Williams K.H."/>
            <person name="Hubbard S.S."/>
            <person name="Banfield J.F."/>
        </authorList>
    </citation>
    <scope>NUCLEOTIDE SEQUENCE [LARGE SCALE GENOMIC DNA]</scope>
</reference>
<keyword evidence="2" id="KW-1133">Transmembrane helix</keyword>
<evidence type="ECO:0000256" key="1">
    <source>
        <dbReference type="SAM" id="MobiDB-lite"/>
    </source>
</evidence>
<name>A0A1F7Y0S1_9BACT</name>
<comment type="caution">
    <text evidence="3">The sequence shown here is derived from an EMBL/GenBank/DDBJ whole genome shotgun (WGS) entry which is preliminary data.</text>
</comment>
<keyword evidence="2" id="KW-0472">Membrane</keyword>
<evidence type="ECO:0000313" key="3">
    <source>
        <dbReference type="EMBL" id="OGM20115.1"/>
    </source>
</evidence>
<feature type="transmembrane region" description="Helical" evidence="2">
    <location>
        <begin position="442"/>
        <end position="464"/>
    </location>
</feature>
<sequence length="575" mass="66945">MVTIYENNNQQVAGVPTNDDVNGNDSLKEESSLEMGNPGNLSPNLEKFLNEIEKRVSELKTGDGPATQVSEVLGGLARMYERIRTTVEYKGEHVLRRNAIERMLRRLVWEQETVRSNIDTSKVAETLIKELIWARYLPNGVVPKNKSREVEEVIEKYIYFLRNLDNVPTGVSASKMRTWMWGLASSEIEDVVDPSYRELYVQLMYDWFVDYYKWTDTTLSEHDKEIQIYLAIHRAFPKSDDPIMRYHLLLKEFPNWRNADKSEVNKLILQFPSVYDEIENHLSYPGRFSLYRRVQKHAAAFDIFHVISILEKENLRGLVEDRKVFEEKVRDICESKYKQIKRRVSTGIVRSIIYIFLTKVLIAMLIEIPYEVFVYDDVRFLPLTINIILPSMIMWFIGLSIRVPGAKNTETIISRLGSLVYKVEKKSIQPFSISKSGKNSSLAGLFAIFYAFMFILVFGTITYFLTLLNFTVFAILIFFAFLSLVMLFAYRVRFNANQLKVEVNGESFSSHLASYLTLPFLNFGFYLSKGLAKINFFTIFLDFLIEAPLKSIIEIFEEWTSFLREKKEEVVEIPE</sequence>
<proteinExistence type="predicted"/>
<feature type="transmembrane region" description="Helical" evidence="2">
    <location>
        <begin position="348"/>
        <end position="368"/>
    </location>
</feature>
<evidence type="ECO:0000256" key="2">
    <source>
        <dbReference type="SAM" id="Phobius"/>
    </source>
</evidence>
<feature type="compositionally biased region" description="Polar residues" evidence="1">
    <location>
        <begin position="1"/>
        <end position="12"/>
    </location>
</feature>
<gene>
    <name evidence="3" type="ORF">A2714_00955</name>
</gene>
<dbReference type="AlphaFoldDB" id="A0A1F7Y0S1"/>
<feature type="transmembrane region" description="Helical" evidence="2">
    <location>
        <begin position="470"/>
        <end position="490"/>
    </location>
</feature>
<organism evidence="3 4">
    <name type="scientific">Candidatus Woesebacteria bacterium RIFCSPHIGHO2_01_FULL_38_9</name>
    <dbReference type="NCBI Taxonomy" id="1802492"/>
    <lineage>
        <taxon>Bacteria</taxon>
        <taxon>Candidatus Woeseibacteriota</taxon>
    </lineage>
</organism>
<evidence type="ECO:0000313" key="4">
    <source>
        <dbReference type="Proteomes" id="UP000178419"/>
    </source>
</evidence>
<accession>A0A1F7Y0S1</accession>
<protein>
    <submittedName>
        <fullName evidence="3">Uncharacterized protein</fullName>
    </submittedName>
</protein>
<dbReference type="Proteomes" id="UP000178419">
    <property type="component" value="Unassembled WGS sequence"/>
</dbReference>